<keyword evidence="2" id="KW-1133">Transmembrane helix</keyword>
<sequence>MKFSSQAYSPAGLESILSFFIYGLNVRILITGVAGFIGFHLAKYRLEKGDTIIGLDNLNDYYDVRLKLARLELLQKYPRFSFHKEDLRDAGAVERVFKMSQPQRVVNLAAQAGVRYSLTNPLLYAQSNMIGFTNIIEACRQGAVEHLVYASTSSVYGANLSQPYNEEDSANHPLTIYAASKKANELIAHSYSHLFNLPTTGLRFFTVYGPWGRPDMAFFSFTRDILAGKAINIYNNGQLQRDFTYIDDIIEGVSRAVDHVARPNPEWSGLSPDPSSSAAPYRIYNIGCGNPVNLMDYVEALEVALQKKAIKNFLPMQPGDVVSTNADTTRLESELAYKPSINYQEGIRRFVDWYLHFYQG</sequence>
<dbReference type="AlphaFoldDB" id="A0A0W0Y3X8"/>
<dbReference type="PANTHER" id="PTHR43574">
    <property type="entry name" value="EPIMERASE-RELATED"/>
    <property type="match status" value="1"/>
</dbReference>
<accession>A0A0W0Y3X8</accession>
<dbReference type="SUPFAM" id="SSF51735">
    <property type="entry name" value="NAD(P)-binding Rossmann-fold domains"/>
    <property type="match status" value="1"/>
</dbReference>
<dbReference type="PRINTS" id="PR01713">
    <property type="entry name" value="NUCEPIMERASE"/>
</dbReference>
<organism evidence="4 5">
    <name type="scientific">Legionella quinlivanii</name>
    <dbReference type="NCBI Taxonomy" id="45073"/>
    <lineage>
        <taxon>Bacteria</taxon>
        <taxon>Pseudomonadati</taxon>
        <taxon>Pseudomonadota</taxon>
        <taxon>Gammaproteobacteria</taxon>
        <taxon>Legionellales</taxon>
        <taxon>Legionellaceae</taxon>
        <taxon>Legionella</taxon>
    </lineage>
</organism>
<dbReference type="STRING" id="45073.Lqui_0500"/>
<dbReference type="EMBL" id="LNYS01000006">
    <property type="protein sequence ID" value="KTD51656.1"/>
    <property type="molecule type" value="Genomic_DNA"/>
</dbReference>
<dbReference type="PATRIC" id="fig|45073.5.peg.530"/>
<proteinExistence type="predicted"/>
<name>A0A0W0Y3X8_9GAMM</name>
<dbReference type="Proteomes" id="UP000054618">
    <property type="component" value="Unassembled WGS sequence"/>
</dbReference>
<dbReference type="InterPro" id="IPR001509">
    <property type="entry name" value="Epimerase_deHydtase"/>
</dbReference>
<keyword evidence="2" id="KW-0812">Transmembrane</keyword>
<protein>
    <submittedName>
        <fullName evidence="4">Protein capI</fullName>
    </submittedName>
</protein>
<keyword evidence="5" id="KW-1185">Reference proteome</keyword>
<comment type="caution">
    <text evidence="4">The sequence shown here is derived from an EMBL/GenBank/DDBJ whole genome shotgun (WGS) entry which is preliminary data.</text>
</comment>
<evidence type="ECO:0000259" key="3">
    <source>
        <dbReference type="Pfam" id="PF01370"/>
    </source>
</evidence>
<evidence type="ECO:0000313" key="5">
    <source>
        <dbReference type="Proteomes" id="UP000054618"/>
    </source>
</evidence>
<keyword evidence="2" id="KW-0472">Membrane</keyword>
<evidence type="ECO:0000256" key="2">
    <source>
        <dbReference type="SAM" id="Phobius"/>
    </source>
</evidence>
<evidence type="ECO:0000256" key="1">
    <source>
        <dbReference type="ARBA" id="ARBA00023027"/>
    </source>
</evidence>
<dbReference type="CDD" id="cd05253">
    <property type="entry name" value="UDP_GE_SDE_e"/>
    <property type="match status" value="1"/>
</dbReference>
<feature type="domain" description="NAD-dependent epimerase/dehydratase" evidence="3">
    <location>
        <begin position="28"/>
        <end position="263"/>
    </location>
</feature>
<reference evidence="4 5" key="1">
    <citation type="submission" date="2015-11" db="EMBL/GenBank/DDBJ databases">
        <title>Genomic analysis of 38 Legionella species identifies large and diverse effector repertoires.</title>
        <authorList>
            <person name="Burstein D."/>
            <person name="Amaro F."/>
            <person name="Zusman T."/>
            <person name="Lifshitz Z."/>
            <person name="Cohen O."/>
            <person name="Gilbert J.A."/>
            <person name="Pupko T."/>
            <person name="Shuman H.A."/>
            <person name="Segal G."/>
        </authorList>
    </citation>
    <scope>NUCLEOTIDE SEQUENCE [LARGE SCALE GENOMIC DNA]</scope>
    <source>
        <strain evidence="4 5">CDC#1442-AUS-E</strain>
    </source>
</reference>
<dbReference type="Gene3D" id="3.40.50.720">
    <property type="entry name" value="NAD(P)-binding Rossmann-like Domain"/>
    <property type="match status" value="1"/>
</dbReference>
<feature type="transmembrane region" description="Helical" evidence="2">
    <location>
        <begin position="20"/>
        <end position="42"/>
    </location>
</feature>
<dbReference type="InterPro" id="IPR036291">
    <property type="entry name" value="NAD(P)-bd_dom_sf"/>
</dbReference>
<evidence type="ECO:0000313" key="4">
    <source>
        <dbReference type="EMBL" id="KTD51656.1"/>
    </source>
</evidence>
<gene>
    <name evidence="4" type="primary">capI</name>
    <name evidence="4" type="ORF">Lqui_0500</name>
</gene>
<dbReference type="Pfam" id="PF01370">
    <property type="entry name" value="Epimerase"/>
    <property type="match status" value="1"/>
</dbReference>
<keyword evidence="1" id="KW-0520">NAD</keyword>